<feature type="transmembrane region" description="Helical" evidence="1">
    <location>
        <begin position="274"/>
        <end position="292"/>
    </location>
</feature>
<gene>
    <name evidence="2" type="ORF">LOC68_24740</name>
</gene>
<dbReference type="AlphaFoldDB" id="A0A9X1SIT5"/>
<accession>A0A9X1SIT5</accession>
<dbReference type="RefSeq" id="WP_230223908.1">
    <property type="nucleotide sequence ID" value="NZ_JAJKFT010000010.1"/>
</dbReference>
<keyword evidence="1" id="KW-0472">Membrane</keyword>
<organism evidence="2 3">
    <name type="scientific">Blastopirellula sediminis</name>
    <dbReference type="NCBI Taxonomy" id="2894196"/>
    <lineage>
        <taxon>Bacteria</taxon>
        <taxon>Pseudomonadati</taxon>
        <taxon>Planctomycetota</taxon>
        <taxon>Planctomycetia</taxon>
        <taxon>Pirellulales</taxon>
        <taxon>Pirellulaceae</taxon>
        <taxon>Blastopirellula</taxon>
    </lineage>
</organism>
<proteinExistence type="predicted"/>
<dbReference type="EMBL" id="JAJKFT010000010">
    <property type="protein sequence ID" value="MCC9631617.1"/>
    <property type="molecule type" value="Genomic_DNA"/>
</dbReference>
<sequence>MCIFSQSVMSVGGTRIFACVSERGTQTLVYQMKYESRYENAMILPLPVRQPASEESLRFINMQAYGDFFGDLNDGFPPVPLRGIGCASPYTSDMGRKLQVFEVGNYVASFVPRLADFSRLDARFTLPATTWDQIPEYRDFGFAVFQLAAGAIEPHPMAFEFESAATDSLYFPTKHIHDGEVHDAEEFDHVLYLQHAGFDSRVYGYKDHDLPDQATGLIRSKYVAKDFCDMAKAGEIVHPDLLVHRQLISGLAPNNDTRIATLGHPTRRSLNLRYWLPFAPWILGAGVIAWFLGRRARLRKRAAAGAEVAEQYDSPSE</sequence>
<protein>
    <recommendedName>
        <fullName evidence="4">DUF2330 domain-containing protein</fullName>
    </recommendedName>
</protein>
<dbReference type="Proteomes" id="UP001139103">
    <property type="component" value="Unassembled WGS sequence"/>
</dbReference>
<reference evidence="2" key="1">
    <citation type="submission" date="2021-11" db="EMBL/GenBank/DDBJ databases">
        <title>Genome sequence.</title>
        <authorList>
            <person name="Sun Q."/>
        </authorList>
    </citation>
    <scope>NUCLEOTIDE SEQUENCE</scope>
    <source>
        <strain evidence="2">JC732</strain>
    </source>
</reference>
<name>A0A9X1SIT5_9BACT</name>
<evidence type="ECO:0000313" key="3">
    <source>
        <dbReference type="Proteomes" id="UP001139103"/>
    </source>
</evidence>
<evidence type="ECO:0000256" key="1">
    <source>
        <dbReference type="SAM" id="Phobius"/>
    </source>
</evidence>
<keyword evidence="1" id="KW-1133">Transmembrane helix</keyword>
<evidence type="ECO:0008006" key="4">
    <source>
        <dbReference type="Google" id="ProtNLM"/>
    </source>
</evidence>
<comment type="caution">
    <text evidence="2">The sequence shown here is derived from an EMBL/GenBank/DDBJ whole genome shotgun (WGS) entry which is preliminary data.</text>
</comment>
<keyword evidence="1" id="KW-0812">Transmembrane</keyword>
<evidence type="ECO:0000313" key="2">
    <source>
        <dbReference type="EMBL" id="MCC9631617.1"/>
    </source>
</evidence>
<keyword evidence="3" id="KW-1185">Reference proteome</keyword>